<evidence type="ECO:0000256" key="1">
    <source>
        <dbReference type="SAM" id="Coils"/>
    </source>
</evidence>
<proteinExistence type="predicted"/>
<keyword evidence="4" id="KW-1185">Reference proteome</keyword>
<evidence type="ECO:0000256" key="2">
    <source>
        <dbReference type="SAM" id="SignalP"/>
    </source>
</evidence>
<feature type="signal peptide" evidence="2">
    <location>
        <begin position="1"/>
        <end position="20"/>
    </location>
</feature>
<keyword evidence="2" id="KW-0732">Signal</keyword>
<accession>A0A4P6MQY4</accession>
<feature type="coiled-coil region" evidence="1">
    <location>
        <begin position="538"/>
        <end position="585"/>
    </location>
</feature>
<dbReference type="AlphaFoldDB" id="A0A4P6MQY4"/>
<evidence type="ECO:0000313" key="3">
    <source>
        <dbReference type="EMBL" id="QBF34479.1"/>
    </source>
</evidence>
<gene>
    <name evidence="3" type="ORF">EG856_00855</name>
</gene>
<protein>
    <recommendedName>
        <fullName evidence="5">Lipoprotein</fullName>
    </recommendedName>
</protein>
<name>A0A4P6MQY4_9BACT</name>
<evidence type="ECO:0008006" key="5">
    <source>
        <dbReference type="Google" id="ProtNLM"/>
    </source>
</evidence>
<evidence type="ECO:0000313" key="4">
    <source>
        <dbReference type="Proteomes" id="UP000289326"/>
    </source>
</evidence>
<reference evidence="3 4" key="1">
    <citation type="submission" date="2019-01" db="EMBL/GenBank/DDBJ databases">
        <title>Complete sequence and annotation of the Mycoplasma phocirhinis strain 852T genome.</title>
        <authorList>
            <person name="Frasca S.Jr."/>
            <person name="Kutish G.F."/>
            <person name="Castellanos Gell J."/>
            <person name="Michaels D.L."/>
            <person name="Brown D.R."/>
        </authorList>
    </citation>
    <scope>NUCLEOTIDE SEQUENCE [LARGE SCALE GENOMIC DNA]</scope>
    <source>
        <strain evidence="3 4">852</strain>
    </source>
</reference>
<dbReference type="OrthoDB" id="396984at2"/>
<dbReference type="KEGG" id="mphi:EG856_00855"/>
<dbReference type="RefSeq" id="WP_130429257.1">
    <property type="nucleotide sequence ID" value="NZ_CP034841.1"/>
</dbReference>
<dbReference type="EMBL" id="CP034841">
    <property type="protein sequence ID" value="QBF34479.1"/>
    <property type="molecule type" value="Genomic_DNA"/>
</dbReference>
<dbReference type="PROSITE" id="PS51257">
    <property type="entry name" value="PROKAR_LIPOPROTEIN"/>
    <property type="match status" value="1"/>
</dbReference>
<feature type="chain" id="PRO_5020205304" description="Lipoprotein" evidence="2">
    <location>
        <begin position="21"/>
        <end position="687"/>
    </location>
</feature>
<keyword evidence="1" id="KW-0175">Coiled coil</keyword>
<sequence length="687" mass="78722">MNKKLYLSLLSLATTTPLFVAVACNRAEKTRKNEEIKEISQPNLKQNKNSSEDITIATEFKLNNLGKMMNSIEIQNRFNKMLQNKNTNAQIIEYINLFLENKLPHTLNSINIETVNNDLIINYSENNTSKSIKLSGFETYNAKSSEEGKKEFGKINIGDISISTRVGNGGEKIGAIEFQELWSNQFDKTNGDGIKMLDWAVENKYLDVDGDYKNSQWIYTLHRNSHHHGDSNFHTYISAEDKLTGRIYRDFDFNGQPGFTLLGWNSIAKLANIHIHKLIYVNQSGNKATTQQIATELNAAQDINQKLNVISKYTNEEFIEFKNGNNENVDYKIEIVSNPEEDLNQLRLKISFKGKAASEYQDENSALIVLNRIHTNIKIGDYTFYTSGYNGKYHASDLLSWLKPGNENGEHFQPLNSFKSAFGFENITNEEQFNTKLELMNSDELDNEQYPYGKDALIVLIEGFDKDYGIINDNHDEQTKEFVQSLTNKYVGNNVVEGKLDQIYNEAAKASNGSLVQKQQALMTLHNKLTEYADKIGKVVINDRINSLEQRIKKYDEQHIAHTVLDALLNQAKQMLNQNTVLSDRLELADRIDSELEYFQFGDTTQMNFENLVMTLKNVLGFNIEFNQSQNSYSYELDQNFVLKDHFYLRNGEKIEDYSTLTLTINVTQANNKIPVSFNLLFKHTNS</sequence>
<organism evidence="3 4">
    <name type="scientific">Mycoplasmopsis phocirhinis</name>
    <dbReference type="NCBI Taxonomy" id="142650"/>
    <lineage>
        <taxon>Bacteria</taxon>
        <taxon>Bacillati</taxon>
        <taxon>Mycoplasmatota</taxon>
        <taxon>Mycoplasmoidales</taxon>
        <taxon>Metamycoplasmataceae</taxon>
        <taxon>Mycoplasmopsis</taxon>
    </lineage>
</organism>
<dbReference type="Proteomes" id="UP000289326">
    <property type="component" value="Chromosome"/>
</dbReference>